<name>A0AAD8YFB7_9STRA</name>
<accession>A0AAD8YFB7</accession>
<dbReference type="EMBL" id="JATAAI010000006">
    <property type="protein sequence ID" value="KAK1744813.1"/>
    <property type="molecule type" value="Genomic_DNA"/>
</dbReference>
<evidence type="ECO:0000313" key="3">
    <source>
        <dbReference type="Proteomes" id="UP001224775"/>
    </source>
</evidence>
<sequence>MGAASNNDNEEHEFGEDQSTNNDATSTNHDDASAQQPMTCSTKSSPADSSVVFSPELLGMYYARLFPYQMLYSWLSYDPATINPNNNNNNTTKNGTSNNTPPFPDASSV</sequence>
<organism evidence="2 3">
    <name type="scientific">Skeletonema marinoi</name>
    <dbReference type="NCBI Taxonomy" id="267567"/>
    <lineage>
        <taxon>Eukaryota</taxon>
        <taxon>Sar</taxon>
        <taxon>Stramenopiles</taxon>
        <taxon>Ochrophyta</taxon>
        <taxon>Bacillariophyta</taxon>
        <taxon>Coscinodiscophyceae</taxon>
        <taxon>Thalassiosirophycidae</taxon>
        <taxon>Thalassiosirales</taxon>
        <taxon>Skeletonemataceae</taxon>
        <taxon>Skeletonema</taxon>
        <taxon>Skeletonema marinoi-dohrnii complex</taxon>
    </lineage>
</organism>
<protein>
    <submittedName>
        <fullName evidence="2">Uncharacterized protein</fullName>
    </submittedName>
</protein>
<comment type="caution">
    <text evidence="2">The sequence shown here is derived from an EMBL/GenBank/DDBJ whole genome shotgun (WGS) entry which is preliminary data.</text>
</comment>
<feature type="region of interest" description="Disordered" evidence="1">
    <location>
        <begin position="79"/>
        <end position="109"/>
    </location>
</feature>
<dbReference type="AlphaFoldDB" id="A0AAD8YFB7"/>
<feature type="compositionally biased region" description="Polar residues" evidence="1">
    <location>
        <begin position="17"/>
        <end position="49"/>
    </location>
</feature>
<feature type="compositionally biased region" description="Low complexity" evidence="1">
    <location>
        <begin position="79"/>
        <end position="100"/>
    </location>
</feature>
<reference evidence="2" key="1">
    <citation type="submission" date="2023-06" db="EMBL/GenBank/DDBJ databases">
        <title>Survivors Of The Sea: Transcriptome response of Skeletonema marinoi to long-term dormancy.</title>
        <authorList>
            <person name="Pinder M.I.M."/>
            <person name="Kourtchenko O."/>
            <person name="Robertson E.K."/>
            <person name="Larsson T."/>
            <person name="Maumus F."/>
            <person name="Osuna-Cruz C.M."/>
            <person name="Vancaester E."/>
            <person name="Stenow R."/>
            <person name="Vandepoele K."/>
            <person name="Ploug H."/>
            <person name="Bruchert V."/>
            <person name="Godhe A."/>
            <person name="Topel M."/>
        </authorList>
    </citation>
    <scope>NUCLEOTIDE SEQUENCE</scope>
    <source>
        <strain evidence="2">R05AC</strain>
    </source>
</reference>
<proteinExistence type="predicted"/>
<gene>
    <name evidence="2" type="ORF">QTG54_004104</name>
</gene>
<dbReference type="Proteomes" id="UP001224775">
    <property type="component" value="Unassembled WGS sequence"/>
</dbReference>
<evidence type="ECO:0000313" key="2">
    <source>
        <dbReference type="EMBL" id="KAK1744813.1"/>
    </source>
</evidence>
<feature type="region of interest" description="Disordered" evidence="1">
    <location>
        <begin position="1"/>
        <end position="49"/>
    </location>
</feature>
<keyword evidence="3" id="KW-1185">Reference proteome</keyword>
<evidence type="ECO:0000256" key="1">
    <source>
        <dbReference type="SAM" id="MobiDB-lite"/>
    </source>
</evidence>